<evidence type="ECO:0000313" key="3">
    <source>
        <dbReference type="Proteomes" id="UP000199159"/>
    </source>
</evidence>
<accession>A0A1H0UFV9</accession>
<dbReference type="STRING" id="930152.SAMN05216565_104370"/>
<evidence type="ECO:0000259" key="1">
    <source>
        <dbReference type="PROSITE" id="PS51832"/>
    </source>
</evidence>
<dbReference type="SMART" id="SM00471">
    <property type="entry name" value="HDc"/>
    <property type="match status" value="1"/>
</dbReference>
<dbReference type="Proteomes" id="UP000199159">
    <property type="component" value="Unassembled WGS sequence"/>
</dbReference>
<dbReference type="CDD" id="cd00077">
    <property type="entry name" value="HDc"/>
    <property type="match status" value="1"/>
</dbReference>
<dbReference type="OrthoDB" id="9759601at2"/>
<dbReference type="Gene3D" id="1.10.3210.10">
    <property type="entry name" value="Hypothetical protein af1432"/>
    <property type="match status" value="1"/>
</dbReference>
<organism evidence="2 3">
    <name type="scientific">Litchfieldia salsa</name>
    <dbReference type="NCBI Taxonomy" id="930152"/>
    <lineage>
        <taxon>Bacteria</taxon>
        <taxon>Bacillati</taxon>
        <taxon>Bacillota</taxon>
        <taxon>Bacilli</taxon>
        <taxon>Bacillales</taxon>
        <taxon>Bacillaceae</taxon>
        <taxon>Litchfieldia</taxon>
    </lineage>
</organism>
<gene>
    <name evidence="2" type="ORF">SAMN05216565_104370</name>
</gene>
<dbReference type="AlphaFoldDB" id="A0A1H0UFV9"/>
<dbReference type="PANTHER" id="PTHR43155">
    <property type="entry name" value="CYCLIC DI-GMP PHOSPHODIESTERASE PA4108-RELATED"/>
    <property type="match status" value="1"/>
</dbReference>
<dbReference type="SUPFAM" id="SSF109604">
    <property type="entry name" value="HD-domain/PDEase-like"/>
    <property type="match status" value="1"/>
</dbReference>
<feature type="domain" description="HD-GYP" evidence="1">
    <location>
        <begin position="119"/>
        <end position="315"/>
    </location>
</feature>
<dbReference type="InterPro" id="IPR037522">
    <property type="entry name" value="HD_GYP_dom"/>
</dbReference>
<reference evidence="3" key="1">
    <citation type="submission" date="2016-10" db="EMBL/GenBank/DDBJ databases">
        <authorList>
            <person name="Varghese N."/>
            <person name="Submissions S."/>
        </authorList>
    </citation>
    <scope>NUCLEOTIDE SEQUENCE [LARGE SCALE GENOMIC DNA]</scope>
    <source>
        <strain evidence="3">IBRC-M10078</strain>
    </source>
</reference>
<dbReference type="PANTHER" id="PTHR43155:SF2">
    <property type="entry name" value="CYCLIC DI-GMP PHOSPHODIESTERASE PA4108"/>
    <property type="match status" value="1"/>
</dbReference>
<protein>
    <submittedName>
        <fullName evidence="2">HD-GYP domain, c-di-GMP phosphodiesterase class II (Or its inactivated variant)</fullName>
    </submittedName>
</protein>
<dbReference type="InterPro" id="IPR003607">
    <property type="entry name" value="HD/PDEase_dom"/>
</dbReference>
<proteinExistence type="predicted"/>
<keyword evidence="3" id="KW-1185">Reference proteome</keyword>
<dbReference type="EMBL" id="FNJU01000004">
    <property type="protein sequence ID" value="SDP64878.1"/>
    <property type="molecule type" value="Genomic_DNA"/>
</dbReference>
<sequence>MRVKVEQLIEGCILTKDVSSVSSKPLFPTKTVITIQVIEVLHAFLIQDVEVDSNLINGLPFTPSEVIDNNTAATSVENSSFYDLYMSTVKEYKKLFANWQAGMSVDMSKVRSLIVPLVDKSFEEPNQIMQLHRWSTRSDYFYHHSVSVSLIAALLGKKLQYEQGDYNQLAIAGFLSDCGMAKIDPKIAFKTGPLTSAEYKEIKNHPLLSYKMLEKLPLLKDSVKLAVFQHHERIDGTGYILGVSGDKLHPFGKIVAISDVYHAMCCDKDYRVKKPPFIVLEEIAQDSFGKFDVQLVKLLIQEAAKISIGTEVKLSNGQVAKVIFIDDKYPTRPMVDINGSFLQLTNRKDLYIESILL</sequence>
<dbReference type="RefSeq" id="WP_090853939.1">
    <property type="nucleotide sequence ID" value="NZ_FNJU01000004.1"/>
</dbReference>
<dbReference type="Pfam" id="PF13487">
    <property type="entry name" value="HD_5"/>
    <property type="match status" value="1"/>
</dbReference>
<dbReference type="PROSITE" id="PS51832">
    <property type="entry name" value="HD_GYP"/>
    <property type="match status" value="1"/>
</dbReference>
<name>A0A1H0UFV9_9BACI</name>
<evidence type="ECO:0000313" key="2">
    <source>
        <dbReference type="EMBL" id="SDP64878.1"/>
    </source>
</evidence>